<accession>A0A6C0KL98</accession>
<name>A0A6C0KL98_9ZZZZ</name>
<reference evidence="1" key="1">
    <citation type="journal article" date="2020" name="Nature">
        <title>Giant virus diversity and host interactions through global metagenomics.</title>
        <authorList>
            <person name="Schulz F."/>
            <person name="Roux S."/>
            <person name="Paez-Espino D."/>
            <person name="Jungbluth S."/>
            <person name="Walsh D.A."/>
            <person name="Denef V.J."/>
            <person name="McMahon K.D."/>
            <person name="Konstantinidis K.T."/>
            <person name="Eloe-Fadrosh E.A."/>
            <person name="Kyrpides N.C."/>
            <person name="Woyke T."/>
        </authorList>
    </citation>
    <scope>NUCLEOTIDE SEQUENCE</scope>
    <source>
        <strain evidence="1">GVMAG-S-3300012000-57</strain>
    </source>
</reference>
<dbReference type="AlphaFoldDB" id="A0A6C0KL98"/>
<organism evidence="1">
    <name type="scientific">viral metagenome</name>
    <dbReference type="NCBI Taxonomy" id="1070528"/>
    <lineage>
        <taxon>unclassified sequences</taxon>
        <taxon>metagenomes</taxon>
        <taxon>organismal metagenomes</taxon>
    </lineage>
</organism>
<sequence length="189" mass="22568">MFKKAFQFFDDTKLKMEGSCRCRQTTMDSISIIIFLAFWPLILYPFTKWVKCVCEGIRIHFIERYYWSRVNKHEVSCNLSLLLTPELFDGPSKCIRLSQSICDFSDRHKKTLVDAVMHNKDIGTITLRKKRDNYAVYYHEVVDGNSRLIALHDYMNDKFSWNHKRFSELSGEKRLFFREYKIGIRIIDP</sequence>
<evidence type="ECO:0000313" key="1">
    <source>
        <dbReference type="EMBL" id="QHU17098.1"/>
    </source>
</evidence>
<protein>
    <recommendedName>
        <fullName evidence="2">DUF262 domain-containing protein</fullName>
    </recommendedName>
</protein>
<dbReference type="EMBL" id="MN740898">
    <property type="protein sequence ID" value="QHU17098.1"/>
    <property type="molecule type" value="Genomic_DNA"/>
</dbReference>
<proteinExistence type="predicted"/>
<evidence type="ECO:0008006" key="2">
    <source>
        <dbReference type="Google" id="ProtNLM"/>
    </source>
</evidence>